<feature type="domain" description="TonB-dependent receptor-like beta-barrel" evidence="12">
    <location>
        <begin position="184"/>
        <end position="641"/>
    </location>
</feature>
<accession>A0ABU1ATL8</accession>
<reference evidence="14 15" key="1">
    <citation type="submission" date="2023-04" db="EMBL/GenBank/DDBJ databases">
        <title>A novel bacteria isolated from coastal sediment.</title>
        <authorList>
            <person name="Liu X.-J."/>
            <person name="Du Z.-J."/>
        </authorList>
    </citation>
    <scope>NUCLEOTIDE SEQUENCE [LARGE SCALE GENOMIC DNA]</scope>
    <source>
        <strain evidence="14 15">SDUM461003</strain>
    </source>
</reference>
<dbReference type="Proteomes" id="UP001225316">
    <property type="component" value="Unassembled WGS sequence"/>
</dbReference>
<evidence type="ECO:0000256" key="7">
    <source>
        <dbReference type="ARBA" id="ARBA00023136"/>
    </source>
</evidence>
<comment type="subcellular location">
    <subcellularLocation>
        <location evidence="1 9">Cell outer membrane</location>
        <topology evidence="1 9">Multi-pass membrane protein</topology>
    </subcellularLocation>
</comment>
<protein>
    <submittedName>
        <fullName evidence="14">TonB-dependent receptor</fullName>
    </submittedName>
</protein>
<evidence type="ECO:0000313" key="14">
    <source>
        <dbReference type="EMBL" id="MDQ8206465.1"/>
    </source>
</evidence>
<keyword evidence="2 9" id="KW-0813">Transport</keyword>
<dbReference type="Pfam" id="PF00593">
    <property type="entry name" value="TonB_dep_Rec_b-barrel"/>
    <property type="match status" value="1"/>
</dbReference>
<evidence type="ECO:0000256" key="4">
    <source>
        <dbReference type="ARBA" id="ARBA00022692"/>
    </source>
</evidence>
<proteinExistence type="inferred from homology"/>
<dbReference type="Pfam" id="PF07715">
    <property type="entry name" value="Plug"/>
    <property type="match status" value="1"/>
</dbReference>
<keyword evidence="4 9" id="KW-0812">Transmembrane</keyword>
<dbReference type="InterPro" id="IPR036942">
    <property type="entry name" value="Beta-barrel_TonB_sf"/>
</dbReference>
<dbReference type="PROSITE" id="PS01156">
    <property type="entry name" value="TONB_DEPENDENT_REC_2"/>
    <property type="match status" value="1"/>
</dbReference>
<dbReference type="PANTHER" id="PTHR30069:SF27">
    <property type="entry name" value="BLL4766 PROTEIN"/>
    <property type="match status" value="1"/>
</dbReference>
<comment type="caution">
    <text evidence="14">The sequence shown here is derived from an EMBL/GenBank/DDBJ whole genome shotgun (WGS) entry which is preliminary data.</text>
</comment>
<evidence type="ECO:0000256" key="11">
    <source>
        <dbReference type="SAM" id="MobiDB-lite"/>
    </source>
</evidence>
<keyword evidence="8 9" id="KW-0998">Cell outer membrane</keyword>
<dbReference type="PANTHER" id="PTHR30069">
    <property type="entry name" value="TONB-DEPENDENT OUTER MEMBRANE RECEPTOR"/>
    <property type="match status" value="1"/>
</dbReference>
<evidence type="ECO:0000259" key="13">
    <source>
        <dbReference type="Pfam" id="PF07715"/>
    </source>
</evidence>
<dbReference type="SUPFAM" id="SSF56935">
    <property type="entry name" value="Porins"/>
    <property type="match status" value="1"/>
</dbReference>
<dbReference type="PROSITE" id="PS52016">
    <property type="entry name" value="TONB_DEPENDENT_REC_3"/>
    <property type="match status" value="1"/>
</dbReference>
<feature type="domain" description="TonB-dependent receptor plug" evidence="13">
    <location>
        <begin position="34"/>
        <end position="139"/>
    </location>
</feature>
<evidence type="ECO:0000256" key="5">
    <source>
        <dbReference type="ARBA" id="ARBA00022729"/>
    </source>
</evidence>
<evidence type="ECO:0000313" key="15">
    <source>
        <dbReference type="Proteomes" id="UP001225316"/>
    </source>
</evidence>
<dbReference type="InterPro" id="IPR039426">
    <property type="entry name" value="TonB-dep_rcpt-like"/>
</dbReference>
<evidence type="ECO:0000256" key="10">
    <source>
        <dbReference type="RuleBase" id="RU003357"/>
    </source>
</evidence>
<dbReference type="InterPro" id="IPR037066">
    <property type="entry name" value="Plug_dom_sf"/>
</dbReference>
<evidence type="ECO:0000256" key="3">
    <source>
        <dbReference type="ARBA" id="ARBA00022452"/>
    </source>
</evidence>
<dbReference type="InterPro" id="IPR012910">
    <property type="entry name" value="Plug_dom"/>
</dbReference>
<keyword evidence="14" id="KW-0675">Receptor</keyword>
<keyword evidence="3 9" id="KW-1134">Transmembrane beta strand</keyword>
<evidence type="ECO:0000256" key="6">
    <source>
        <dbReference type="ARBA" id="ARBA00023077"/>
    </source>
</evidence>
<dbReference type="InterPro" id="IPR000531">
    <property type="entry name" value="Beta-barrel_TonB"/>
</dbReference>
<gene>
    <name evidence="14" type="ORF">QEH52_03015</name>
</gene>
<evidence type="ECO:0000259" key="12">
    <source>
        <dbReference type="Pfam" id="PF00593"/>
    </source>
</evidence>
<sequence length="672" mass="75442">MGAIFAAPRIGWADEVQLLDAYVVQARHFDQEPLDVPVDVVRIERESIERSLASSVPELLEAEANLYFSTVSGFTSVDMRGFGEGSGLRSLILVDGQVLNPADMGRINWEQVPLNSVESIEVLRGGQNVLYGDKALTGVIKIETRRATESSLNTVARIGSFGQTQASLAAEVGEGTWSLRAGLDRTESEGYRAASESESRSGYLAAGYTLKNGDDVDLRLSVGEVHLGYPGGLEEALYKSDPQSSTSSGLDGSDTRYLTLTTRADGQRDWGSWELLAGYERRSIESSFYATESFNLNQPERYNLKPRLRFERELTALILGFDLSYDTLTNQRFLTSERRYVLAQAELEESRVSPYFLLERALSDSLSLSGGLRQEWVSYQVDSETYDATQLTPTRTTNRGELPNPNYKSPPDTVEEGTFNERIDQNGFAAEFSMNWRFHHNWSLWAGYDRVYRYPVFDERASYQGAIQAQEVADSLDAEEGNNYELGLKYIQGRHEFFATAFLLKMENEIAYDDTVVGPSGTGLNVNLGPVDRYGVNLSYRYDRGHWGYSLQVNYIETKLRSGVGDGNHVPLVPRFGGVNRVWWAPVDWLELQLTHRYLGERYQGGDLSNSLPQVDAYHLFDVQAEARVSEHCSVFFVVNNAFDQLYAESASYELYYPGDGRSFELGVKLNF</sequence>
<dbReference type="Gene3D" id="2.40.170.20">
    <property type="entry name" value="TonB-dependent receptor, beta-barrel domain"/>
    <property type="match status" value="1"/>
</dbReference>
<dbReference type="RefSeq" id="WP_308948538.1">
    <property type="nucleotide sequence ID" value="NZ_JARXHW010000004.1"/>
</dbReference>
<keyword evidence="5" id="KW-0732">Signal</keyword>
<keyword evidence="15" id="KW-1185">Reference proteome</keyword>
<keyword evidence="6 10" id="KW-0798">TonB box</keyword>
<feature type="region of interest" description="Disordered" evidence="11">
    <location>
        <begin position="392"/>
        <end position="417"/>
    </location>
</feature>
<evidence type="ECO:0000256" key="8">
    <source>
        <dbReference type="ARBA" id="ARBA00023237"/>
    </source>
</evidence>
<organism evidence="14 15">
    <name type="scientific">Thalassobacterium maritimum</name>
    <dbReference type="NCBI Taxonomy" id="3041265"/>
    <lineage>
        <taxon>Bacteria</taxon>
        <taxon>Pseudomonadati</taxon>
        <taxon>Verrucomicrobiota</taxon>
        <taxon>Opitutia</taxon>
        <taxon>Puniceicoccales</taxon>
        <taxon>Coraliomargaritaceae</taxon>
        <taxon>Thalassobacterium</taxon>
    </lineage>
</organism>
<comment type="similarity">
    <text evidence="9 10">Belongs to the TonB-dependent receptor family.</text>
</comment>
<dbReference type="InterPro" id="IPR010917">
    <property type="entry name" value="TonB_rcpt_CS"/>
</dbReference>
<dbReference type="EMBL" id="JARXHW010000004">
    <property type="protein sequence ID" value="MDQ8206465.1"/>
    <property type="molecule type" value="Genomic_DNA"/>
</dbReference>
<evidence type="ECO:0000256" key="1">
    <source>
        <dbReference type="ARBA" id="ARBA00004571"/>
    </source>
</evidence>
<evidence type="ECO:0000256" key="9">
    <source>
        <dbReference type="PROSITE-ProRule" id="PRU01360"/>
    </source>
</evidence>
<evidence type="ECO:0000256" key="2">
    <source>
        <dbReference type="ARBA" id="ARBA00022448"/>
    </source>
</evidence>
<name>A0ABU1ATL8_9BACT</name>
<dbReference type="Gene3D" id="2.170.130.10">
    <property type="entry name" value="TonB-dependent receptor, plug domain"/>
    <property type="match status" value="1"/>
</dbReference>
<keyword evidence="7 9" id="KW-0472">Membrane</keyword>